<dbReference type="Proteomes" id="UP000005237">
    <property type="component" value="Unassembled WGS sequence"/>
</dbReference>
<protein>
    <submittedName>
        <fullName evidence="1">Uncharacterized protein</fullName>
    </submittedName>
</protein>
<name>A0A8R1ECU2_CAEJA</name>
<evidence type="ECO:0000313" key="2">
    <source>
        <dbReference type="Proteomes" id="UP000005237"/>
    </source>
</evidence>
<accession>A0A8R1ECU2</accession>
<proteinExistence type="predicted"/>
<sequence length="96" mass="10775">MSEKERRSRRQAVLAATAVKIGKLPQKSARVPMPVGTRPLADFVDSSLEFEQFSCNFIVNEKTESLKNEESLFTTSTVAERLLRSVSSVLNCRLSR</sequence>
<organism evidence="1 2">
    <name type="scientific">Caenorhabditis japonica</name>
    <dbReference type="NCBI Taxonomy" id="281687"/>
    <lineage>
        <taxon>Eukaryota</taxon>
        <taxon>Metazoa</taxon>
        <taxon>Ecdysozoa</taxon>
        <taxon>Nematoda</taxon>
        <taxon>Chromadorea</taxon>
        <taxon>Rhabditida</taxon>
        <taxon>Rhabditina</taxon>
        <taxon>Rhabditomorpha</taxon>
        <taxon>Rhabditoidea</taxon>
        <taxon>Rhabditidae</taxon>
        <taxon>Peloderinae</taxon>
        <taxon>Caenorhabditis</taxon>
    </lineage>
</organism>
<keyword evidence="2" id="KW-1185">Reference proteome</keyword>
<reference evidence="1" key="2">
    <citation type="submission" date="2022-06" db="UniProtKB">
        <authorList>
            <consortium name="EnsemblMetazoa"/>
        </authorList>
    </citation>
    <scope>IDENTIFICATION</scope>
    <source>
        <strain evidence="1">DF5081</strain>
    </source>
</reference>
<evidence type="ECO:0000313" key="1">
    <source>
        <dbReference type="EnsemblMetazoa" id="CJA32381.1"/>
    </source>
</evidence>
<reference evidence="2" key="1">
    <citation type="submission" date="2010-08" db="EMBL/GenBank/DDBJ databases">
        <authorList>
            <consortium name="Caenorhabditis japonica Sequencing Consortium"/>
            <person name="Wilson R.K."/>
        </authorList>
    </citation>
    <scope>NUCLEOTIDE SEQUENCE [LARGE SCALE GENOMIC DNA]</scope>
    <source>
        <strain evidence="2">DF5081</strain>
    </source>
</reference>
<dbReference type="AlphaFoldDB" id="A0A8R1ECU2"/>
<dbReference type="EnsemblMetazoa" id="CJA32381.1">
    <property type="protein sequence ID" value="CJA32381.1"/>
    <property type="gene ID" value="WBGene00208228"/>
</dbReference>